<sequence>MSCDSTEHIARKSISIICVTPFYVPRIPVEDNVQRAMHGNGFICHRDGTCEPCARGTYGNGRDGCDTCPRGGYYQDEVGATVSQPGGLACKTCPTGTFVKDGRGREIADCKVCPDGTIKSLHAKFRACACIDGYVRTDRFGPCVICVEVGSNCSWKDYRTIRRGYFWSWEFAAANLSSYRKFAENLNQSRDFNQNTKYLMAIPRAYKCPRKKSCKTTDDGLEVVCAEGYTGWLCSKCERRFYSVINSCVKCPNLVYIVLEAVLIFGVCGLIYLLNVYRKKCARSSSKRERSFVYVLISRIKIALGFYQVVGELMVTLYNTNRRKTLYIFGEVISLLQVNVLKIFVRPRCISDKLEINPKAEFIIEASLPPVIVLFSLFVYFGKLKFAKLRAKFSMENQLIDSYRAKLKSKLESVVVISMFVIYPSMCTSVFQLYPWSCKTFYLDLENTTFINVLRSDFDISCNGLTVYLLAAYMLTVGYVVAFPGILFFYLRIWSSAFRNFPHGSHGIRPAKHQEENQTAQTSERNIAGYNVPQWVKFFSENYKSQYWFWEIVELIRKVAQTIFITLLGWESKLAVLLSIGTSVLFLTLHARYMPMRNKFEQGLQQMLSLFAIFTNLVMSAVNIPEEYDAVVSIILIPLNAAVIVIIAVELVLNIALALKQLKFDGCFTKAFQKTKRLMYNQ</sequence>
<dbReference type="InterPro" id="IPR010308">
    <property type="entry name" value="TRP_C"/>
</dbReference>
<dbReference type="Proteomes" id="UP001152320">
    <property type="component" value="Chromosome 1"/>
</dbReference>
<reference evidence="3" key="1">
    <citation type="submission" date="2021-10" db="EMBL/GenBank/DDBJ databases">
        <title>Tropical sea cucumber genome reveals ecological adaptation and Cuvierian tubules defense mechanism.</title>
        <authorList>
            <person name="Chen T."/>
        </authorList>
    </citation>
    <scope>NUCLEOTIDE SEQUENCE</scope>
    <source>
        <strain evidence="3">Nanhai2018</strain>
        <tissue evidence="3">Muscle</tissue>
    </source>
</reference>
<keyword evidence="1" id="KW-0812">Transmembrane</keyword>
<dbReference type="PANTHER" id="PTHR11319">
    <property type="entry name" value="G PROTEIN-COUPLED RECEPTOR-RELATED"/>
    <property type="match status" value="1"/>
</dbReference>
<keyword evidence="1" id="KW-0472">Membrane</keyword>
<gene>
    <name evidence="3" type="ORF">HOLleu_00250</name>
</gene>
<proteinExistence type="predicted"/>
<dbReference type="Gene3D" id="2.10.50.10">
    <property type="entry name" value="Tumor Necrosis Factor Receptor, subunit A, domain 2"/>
    <property type="match status" value="1"/>
</dbReference>
<feature type="transmembrane region" description="Helical" evidence="1">
    <location>
        <begin position="465"/>
        <end position="491"/>
    </location>
</feature>
<feature type="transmembrane region" description="Helical" evidence="1">
    <location>
        <begin position="574"/>
        <end position="595"/>
    </location>
</feature>
<dbReference type="InterPro" id="IPR009030">
    <property type="entry name" value="Growth_fac_rcpt_cys_sf"/>
</dbReference>
<feature type="domain" description="TRP C-terminal" evidence="2">
    <location>
        <begin position="372"/>
        <end position="668"/>
    </location>
</feature>
<comment type="caution">
    <text evidence="3">The sequence shown here is derived from an EMBL/GenBank/DDBJ whole genome shotgun (WGS) entry which is preliminary data.</text>
</comment>
<dbReference type="PANTHER" id="PTHR11319:SF35">
    <property type="entry name" value="OUTER MEMBRANE PROTEIN PMPC-RELATED"/>
    <property type="match status" value="1"/>
</dbReference>
<dbReference type="SMART" id="SM01411">
    <property type="entry name" value="Ephrin_rec_like"/>
    <property type="match status" value="3"/>
</dbReference>
<name>A0A9Q1CMR9_HOLLE</name>
<evidence type="ECO:0000259" key="2">
    <source>
        <dbReference type="Pfam" id="PF06011"/>
    </source>
</evidence>
<feature type="transmembrane region" description="Helical" evidence="1">
    <location>
        <begin position="414"/>
        <end position="434"/>
    </location>
</feature>
<accession>A0A9Q1CMR9</accession>
<evidence type="ECO:0000313" key="3">
    <source>
        <dbReference type="EMBL" id="KAJ8048078.1"/>
    </source>
</evidence>
<feature type="transmembrane region" description="Helical" evidence="1">
    <location>
        <begin position="607"/>
        <end position="624"/>
    </location>
</feature>
<feature type="transmembrane region" description="Helical" evidence="1">
    <location>
        <begin position="630"/>
        <end position="653"/>
    </location>
</feature>
<dbReference type="EMBL" id="JAIZAY010000001">
    <property type="protein sequence ID" value="KAJ8048078.1"/>
    <property type="molecule type" value="Genomic_DNA"/>
</dbReference>
<organism evidence="3 4">
    <name type="scientific">Holothuria leucospilota</name>
    <name type="common">Black long sea cucumber</name>
    <name type="synonym">Mertensiothuria leucospilota</name>
    <dbReference type="NCBI Taxonomy" id="206669"/>
    <lineage>
        <taxon>Eukaryota</taxon>
        <taxon>Metazoa</taxon>
        <taxon>Echinodermata</taxon>
        <taxon>Eleutherozoa</taxon>
        <taxon>Echinozoa</taxon>
        <taxon>Holothuroidea</taxon>
        <taxon>Aspidochirotacea</taxon>
        <taxon>Aspidochirotida</taxon>
        <taxon>Holothuriidae</taxon>
        <taxon>Holothuria</taxon>
    </lineage>
</organism>
<keyword evidence="4" id="KW-1185">Reference proteome</keyword>
<feature type="transmembrane region" description="Helical" evidence="1">
    <location>
        <begin position="254"/>
        <end position="273"/>
    </location>
</feature>
<protein>
    <recommendedName>
        <fullName evidence="2">TRP C-terminal domain-containing protein</fullName>
    </recommendedName>
</protein>
<dbReference type="Pfam" id="PF06011">
    <property type="entry name" value="TRP"/>
    <property type="match status" value="1"/>
</dbReference>
<evidence type="ECO:0000313" key="4">
    <source>
        <dbReference type="Proteomes" id="UP001152320"/>
    </source>
</evidence>
<dbReference type="AlphaFoldDB" id="A0A9Q1CMR9"/>
<feature type="transmembrane region" description="Helical" evidence="1">
    <location>
        <begin position="362"/>
        <end position="382"/>
    </location>
</feature>
<keyword evidence="1" id="KW-1133">Transmembrane helix</keyword>
<evidence type="ECO:0000256" key="1">
    <source>
        <dbReference type="SAM" id="Phobius"/>
    </source>
</evidence>
<dbReference type="SUPFAM" id="SSF57184">
    <property type="entry name" value="Growth factor receptor domain"/>
    <property type="match status" value="1"/>
</dbReference>